<feature type="region of interest" description="Disordered" evidence="1">
    <location>
        <begin position="55"/>
        <end position="124"/>
    </location>
</feature>
<reference evidence="2" key="1">
    <citation type="submission" date="2023-02" db="EMBL/GenBank/DDBJ databases">
        <title>Identification and recombinant expression of a fungal hydrolase from Papiliotrema laurentii that hydrolyzes apple cutin and clears colloidal polyester polyurethane.</title>
        <authorList>
            <consortium name="DOE Joint Genome Institute"/>
            <person name="Roman V.A."/>
            <person name="Bojanowski C."/>
            <person name="Crable B.R."/>
            <person name="Wagner D.N."/>
            <person name="Hung C.S."/>
            <person name="Nadeau L.J."/>
            <person name="Schratz L."/>
            <person name="Haridas S."/>
            <person name="Pangilinan J."/>
            <person name="Lipzen A."/>
            <person name="Na H."/>
            <person name="Yan M."/>
            <person name="Ng V."/>
            <person name="Grigoriev I.V."/>
            <person name="Spatafora J.W."/>
            <person name="Barlow D."/>
            <person name="Biffinger J."/>
            <person name="Kelley-Loughnane N."/>
            <person name="Varaljay V.A."/>
            <person name="Crookes-Goodson W.J."/>
        </authorList>
    </citation>
    <scope>NUCLEOTIDE SEQUENCE</scope>
    <source>
        <strain evidence="2">5307AH</strain>
    </source>
</reference>
<gene>
    <name evidence="2" type="ORF">DB88DRAFT_91768</name>
</gene>
<feature type="region of interest" description="Disordered" evidence="1">
    <location>
        <begin position="138"/>
        <end position="185"/>
    </location>
</feature>
<feature type="compositionally biased region" description="Low complexity" evidence="1">
    <location>
        <begin position="140"/>
        <end position="174"/>
    </location>
</feature>
<dbReference type="EMBL" id="JAODAN010000011">
    <property type="protein sequence ID" value="KAK1921167.1"/>
    <property type="molecule type" value="Genomic_DNA"/>
</dbReference>
<keyword evidence="3" id="KW-1185">Reference proteome</keyword>
<evidence type="ECO:0000313" key="3">
    <source>
        <dbReference type="Proteomes" id="UP001182556"/>
    </source>
</evidence>
<protein>
    <submittedName>
        <fullName evidence="2">Uncharacterized protein</fullName>
    </submittedName>
</protein>
<dbReference type="Proteomes" id="UP001182556">
    <property type="component" value="Unassembled WGS sequence"/>
</dbReference>
<name>A0AAD9CS46_PAPLA</name>
<feature type="compositionally biased region" description="Low complexity" evidence="1">
    <location>
        <begin position="18"/>
        <end position="37"/>
    </location>
</feature>
<evidence type="ECO:0000256" key="1">
    <source>
        <dbReference type="SAM" id="MobiDB-lite"/>
    </source>
</evidence>
<dbReference type="AlphaFoldDB" id="A0AAD9CS46"/>
<feature type="compositionally biased region" description="Polar residues" evidence="1">
    <location>
        <begin position="176"/>
        <end position="185"/>
    </location>
</feature>
<accession>A0AAD9CS46</accession>
<proteinExistence type="predicted"/>
<evidence type="ECO:0000313" key="2">
    <source>
        <dbReference type="EMBL" id="KAK1921167.1"/>
    </source>
</evidence>
<feature type="compositionally biased region" description="Polar residues" evidence="1">
    <location>
        <begin position="56"/>
        <end position="77"/>
    </location>
</feature>
<comment type="caution">
    <text evidence="2">The sequence shown here is derived from an EMBL/GenBank/DDBJ whole genome shotgun (WGS) entry which is preliminary data.</text>
</comment>
<feature type="region of interest" description="Disordered" evidence="1">
    <location>
        <begin position="1"/>
        <end position="37"/>
    </location>
</feature>
<organism evidence="2 3">
    <name type="scientific">Papiliotrema laurentii</name>
    <name type="common">Cryptococcus laurentii</name>
    <dbReference type="NCBI Taxonomy" id="5418"/>
    <lineage>
        <taxon>Eukaryota</taxon>
        <taxon>Fungi</taxon>
        <taxon>Dikarya</taxon>
        <taxon>Basidiomycota</taxon>
        <taxon>Agaricomycotina</taxon>
        <taxon>Tremellomycetes</taxon>
        <taxon>Tremellales</taxon>
        <taxon>Rhynchogastremaceae</taxon>
        <taxon>Papiliotrema</taxon>
    </lineage>
</organism>
<feature type="compositionally biased region" description="Polar residues" evidence="1">
    <location>
        <begin position="102"/>
        <end position="114"/>
    </location>
</feature>
<sequence>MTPPVSPVSSYYDESMSDWRGSSDSSQTSVSAASSEAPATLDPFTVLLAAAALSGYPTTQDGGNSASPGYTNPSQVSLHGDGIGHPFSAGTTDTAAGPYDYDSSSEASTDTGSFPESRGGRPPSLQVWDIAMNASPYARSPSTMSVSSTTTGSVSPSAWSVSSSPLASPSVPASGDRTTLTSQAPAPTIGFWSTVAAPTAPGASVYGTCVTPNTSNCRGADN</sequence>